<dbReference type="AlphaFoldDB" id="A0AAI8CFZ7"/>
<evidence type="ECO:0000256" key="8">
    <source>
        <dbReference type="ARBA" id="ARBA00022840"/>
    </source>
</evidence>
<evidence type="ECO:0000313" key="11">
    <source>
        <dbReference type="EMBL" id="AMO19249.1"/>
    </source>
</evidence>
<keyword evidence="7" id="KW-0547">Nucleotide-binding</keyword>
<gene>
    <name evidence="11" type="primary">tsaE</name>
    <name evidence="11" type="ORF">UN65_01745</name>
</gene>
<dbReference type="PANTHER" id="PTHR33540">
    <property type="entry name" value="TRNA THREONYLCARBAMOYLADENOSINE BIOSYNTHESIS PROTEIN TSAE"/>
    <property type="match status" value="1"/>
</dbReference>
<evidence type="ECO:0000256" key="5">
    <source>
        <dbReference type="ARBA" id="ARBA00022694"/>
    </source>
</evidence>
<dbReference type="Proteomes" id="UP000304840">
    <property type="component" value="Chromosome"/>
</dbReference>
<evidence type="ECO:0000256" key="1">
    <source>
        <dbReference type="ARBA" id="ARBA00004496"/>
    </source>
</evidence>
<evidence type="ECO:0000256" key="10">
    <source>
        <dbReference type="ARBA" id="ARBA00032441"/>
    </source>
</evidence>
<keyword evidence="9" id="KW-0460">Magnesium</keyword>
<dbReference type="NCBIfam" id="TIGR00150">
    <property type="entry name" value="T6A_YjeE"/>
    <property type="match status" value="1"/>
</dbReference>
<keyword evidence="6" id="KW-0479">Metal-binding</keyword>
<dbReference type="InterPro" id="IPR003442">
    <property type="entry name" value="T6A_TsaE"/>
</dbReference>
<evidence type="ECO:0000256" key="3">
    <source>
        <dbReference type="ARBA" id="ARBA00019010"/>
    </source>
</evidence>
<evidence type="ECO:0000256" key="7">
    <source>
        <dbReference type="ARBA" id="ARBA00022741"/>
    </source>
</evidence>
<proteinExistence type="inferred from homology"/>
<keyword evidence="4" id="KW-0963">Cytoplasm</keyword>
<reference evidence="11 12" key="2">
    <citation type="submission" date="2019-05" db="EMBL/GenBank/DDBJ databases">
        <authorList>
            <person name="Ravantti J.J."/>
        </authorList>
    </citation>
    <scope>NUCLEOTIDE SEQUENCE [LARGE SCALE GENOMIC DNA]</scope>
    <source>
        <strain evidence="11 12">B185</strain>
    </source>
</reference>
<dbReference type="EMBL" id="CP010992">
    <property type="protein sequence ID" value="AMO19249.1"/>
    <property type="molecule type" value="Genomic_DNA"/>
</dbReference>
<dbReference type="GO" id="GO:0005524">
    <property type="term" value="F:ATP binding"/>
    <property type="evidence" value="ECO:0007669"/>
    <property type="project" value="UniProtKB-KW"/>
</dbReference>
<reference evidence="12" key="1">
    <citation type="submission" date="2016-03" db="EMBL/GenBank/DDBJ databases">
        <title>Flavobacterium columnare strain B185, complete genome.</title>
        <authorList>
            <person name="Sundberg L.-R."/>
            <person name="Papponen P."/>
            <person name="Laanto E."/>
        </authorList>
    </citation>
    <scope>NUCLEOTIDE SEQUENCE [LARGE SCALE GENOMIC DNA]</scope>
    <source>
        <strain evidence="12">B185</strain>
    </source>
</reference>
<evidence type="ECO:0000256" key="2">
    <source>
        <dbReference type="ARBA" id="ARBA00007599"/>
    </source>
</evidence>
<evidence type="ECO:0000256" key="6">
    <source>
        <dbReference type="ARBA" id="ARBA00022723"/>
    </source>
</evidence>
<sequence length="136" mass="15701">MKLEYYLEDIEQIANDFLRANPKKVILFNGEMGAGKTTFIKTLCKVLGVKEATSSPTFSLVNEYETNNHQIIYHFDVYRLKSQAEALDMGIEEYLYSGHWCFIEWAEKIPDLIPENHTVISISILEDGKRLLELIP</sequence>
<dbReference type="Pfam" id="PF02367">
    <property type="entry name" value="TsaE"/>
    <property type="match status" value="1"/>
</dbReference>
<comment type="similarity">
    <text evidence="2">Belongs to the TsaE family.</text>
</comment>
<dbReference type="Gene3D" id="3.40.50.300">
    <property type="entry name" value="P-loop containing nucleotide triphosphate hydrolases"/>
    <property type="match status" value="1"/>
</dbReference>
<dbReference type="SUPFAM" id="SSF52540">
    <property type="entry name" value="P-loop containing nucleoside triphosphate hydrolases"/>
    <property type="match status" value="1"/>
</dbReference>
<dbReference type="GO" id="GO:0005737">
    <property type="term" value="C:cytoplasm"/>
    <property type="evidence" value="ECO:0007669"/>
    <property type="project" value="UniProtKB-SubCell"/>
</dbReference>
<dbReference type="PANTHER" id="PTHR33540:SF2">
    <property type="entry name" value="TRNA THREONYLCARBAMOYLADENOSINE BIOSYNTHESIS PROTEIN TSAE"/>
    <property type="match status" value="1"/>
</dbReference>
<dbReference type="GeneID" id="60757301"/>
<keyword evidence="8" id="KW-0067">ATP-binding</keyword>
<organism evidence="11 12">
    <name type="scientific">Flavobacterium columnare</name>
    <dbReference type="NCBI Taxonomy" id="996"/>
    <lineage>
        <taxon>Bacteria</taxon>
        <taxon>Pseudomonadati</taxon>
        <taxon>Bacteroidota</taxon>
        <taxon>Flavobacteriia</taxon>
        <taxon>Flavobacteriales</taxon>
        <taxon>Flavobacteriaceae</taxon>
        <taxon>Flavobacterium</taxon>
    </lineage>
</organism>
<evidence type="ECO:0000256" key="4">
    <source>
        <dbReference type="ARBA" id="ARBA00022490"/>
    </source>
</evidence>
<name>A0AAI8CFZ7_9FLAO</name>
<evidence type="ECO:0000313" key="12">
    <source>
        <dbReference type="Proteomes" id="UP000304840"/>
    </source>
</evidence>
<dbReference type="GO" id="GO:0002949">
    <property type="term" value="P:tRNA threonylcarbamoyladenosine modification"/>
    <property type="evidence" value="ECO:0007669"/>
    <property type="project" value="InterPro"/>
</dbReference>
<comment type="subcellular location">
    <subcellularLocation>
        <location evidence="1">Cytoplasm</location>
    </subcellularLocation>
</comment>
<keyword evidence="5" id="KW-0819">tRNA processing</keyword>
<dbReference type="GO" id="GO:0046872">
    <property type="term" value="F:metal ion binding"/>
    <property type="evidence" value="ECO:0007669"/>
    <property type="project" value="UniProtKB-KW"/>
</dbReference>
<evidence type="ECO:0000256" key="9">
    <source>
        <dbReference type="ARBA" id="ARBA00022842"/>
    </source>
</evidence>
<accession>A0AAI8CFZ7</accession>
<dbReference type="RefSeq" id="WP_014165297.1">
    <property type="nucleotide sequence ID" value="NZ_CP010992.1"/>
</dbReference>
<dbReference type="InterPro" id="IPR027417">
    <property type="entry name" value="P-loop_NTPase"/>
</dbReference>
<protein>
    <recommendedName>
        <fullName evidence="3">tRNA threonylcarbamoyladenosine biosynthesis protein TsaE</fullName>
    </recommendedName>
    <alternativeName>
        <fullName evidence="10">t(6)A37 threonylcarbamoyladenosine biosynthesis protein TsaE</fullName>
    </alternativeName>
</protein>